<reference evidence="1" key="1">
    <citation type="submission" date="2021-06" db="EMBL/GenBank/DDBJ databases">
        <authorList>
            <person name="Kallberg Y."/>
            <person name="Tangrot J."/>
            <person name="Rosling A."/>
        </authorList>
    </citation>
    <scope>NUCLEOTIDE SEQUENCE</scope>
    <source>
        <strain evidence="1">IA702</strain>
    </source>
</reference>
<name>A0A9N9ABM8_9GLOM</name>
<evidence type="ECO:0000313" key="1">
    <source>
        <dbReference type="EMBL" id="CAG8526993.1"/>
    </source>
</evidence>
<organism evidence="1 2">
    <name type="scientific">Paraglomus occultum</name>
    <dbReference type="NCBI Taxonomy" id="144539"/>
    <lineage>
        <taxon>Eukaryota</taxon>
        <taxon>Fungi</taxon>
        <taxon>Fungi incertae sedis</taxon>
        <taxon>Mucoromycota</taxon>
        <taxon>Glomeromycotina</taxon>
        <taxon>Glomeromycetes</taxon>
        <taxon>Paraglomerales</taxon>
        <taxon>Paraglomeraceae</taxon>
        <taxon>Paraglomus</taxon>
    </lineage>
</organism>
<sequence>TRIVMRLCRRSQETLPTSSEEILKDLNAITQLCISTLLEISANSDGGKRIRKRM</sequence>
<feature type="non-terminal residue" evidence="1">
    <location>
        <position position="1"/>
    </location>
</feature>
<protein>
    <submittedName>
        <fullName evidence="1">4119_t:CDS:1</fullName>
    </submittedName>
</protein>
<comment type="caution">
    <text evidence="1">The sequence shown here is derived from an EMBL/GenBank/DDBJ whole genome shotgun (WGS) entry which is preliminary data.</text>
</comment>
<gene>
    <name evidence="1" type="ORF">POCULU_LOCUS3868</name>
</gene>
<proteinExistence type="predicted"/>
<keyword evidence="2" id="KW-1185">Reference proteome</keyword>
<dbReference type="Proteomes" id="UP000789572">
    <property type="component" value="Unassembled WGS sequence"/>
</dbReference>
<evidence type="ECO:0000313" key="2">
    <source>
        <dbReference type="Proteomes" id="UP000789572"/>
    </source>
</evidence>
<dbReference type="AlphaFoldDB" id="A0A9N9ABM8"/>
<dbReference type="EMBL" id="CAJVPJ010000460">
    <property type="protein sequence ID" value="CAG8526993.1"/>
    <property type="molecule type" value="Genomic_DNA"/>
</dbReference>
<accession>A0A9N9ABM8</accession>